<name>A0ABX3LDE3_STRAT</name>
<dbReference type="EMBL" id="LHQL01000013">
    <property type="protein sequence ID" value="OOQ48665.1"/>
    <property type="molecule type" value="Genomic_DNA"/>
</dbReference>
<evidence type="ECO:0000313" key="2">
    <source>
        <dbReference type="Proteomes" id="UP000190306"/>
    </source>
</evidence>
<organism evidence="1 2">
    <name type="scientific">Streptomyces antibioticus</name>
    <dbReference type="NCBI Taxonomy" id="1890"/>
    <lineage>
        <taxon>Bacteria</taxon>
        <taxon>Bacillati</taxon>
        <taxon>Actinomycetota</taxon>
        <taxon>Actinomycetes</taxon>
        <taxon>Kitasatosporales</taxon>
        <taxon>Streptomycetaceae</taxon>
        <taxon>Streptomyces</taxon>
    </lineage>
</organism>
<keyword evidence="2" id="KW-1185">Reference proteome</keyword>
<dbReference type="Proteomes" id="UP000190306">
    <property type="component" value="Chromosome"/>
</dbReference>
<evidence type="ECO:0000313" key="1">
    <source>
        <dbReference type="EMBL" id="OOQ48665.1"/>
    </source>
</evidence>
<gene>
    <name evidence="1" type="ORF">AFM16_27000</name>
</gene>
<accession>A0ABX3LDE3</accession>
<sequence>MSVSSARTGVALWRRAVPFLGRRRVRAGPARPSREAQVGALLAVLEEAVALQRSADAAVAACGEPGAVAGRVARDCGVAGTAILHVRSRLRELTLTEPDLLEARAYAGRLLDYGQWMVHQSANLAFTVRRDARTEAARCQLNGLGRPADDLRRLRDTLTAREGRP</sequence>
<proteinExistence type="predicted"/>
<dbReference type="RefSeq" id="WP_245177814.1">
    <property type="nucleotide sequence ID" value="NZ_CM007717.1"/>
</dbReference>
<reference evidence="1 2" key="1">
    <citation type="submission" date="2015-07" db="EMBL/GenBank/DDBJ databases">
        <title>Draft Genome Sequence of Streptomyces antibioticus, IMRU 3720 reveals insights in the evolution of actinomycin biosynthetic gene clusters in Streptomyces.</title>
        <authorList>
            <person name="Crnovcic I."/>
            <person name="Ruckert C."/>
            <person name="Kalinowksi J."/>
            <person name="Keller U."/>
        </authorList>
    </citation>
    <scope>NUCLEOTIDE SEQUENCE [LARGE SCALE GENOMIC DNA]</scope>
    <source>
        <strain evidence="1 2">DSM 41481</strain>
    </source>
</reference>
<protein>
    <submittedName>
        <fullName evidence="1">Uncharacterized protein</fullName>
    </submittedName>
</protein>
<comment type="caution">
    <text evidence="1">The sequence shown here is derived from an EMBL/GenBank/DDBJ whole genome shotgun (WGS) entry which is preliminary data.</text>
</comment>